<dbReference type="Proteomes" id="UP000243459">
    <property type="component" value="Chromosome 5"/>
</dbReference>
<evidence type="ECO:0000313" key="2">
    <source>
        <dbReference type="Proteomes" id="UP000243459"/>
    </source>
</evidence>
<reference evidence="2" key="1">
    <citation type="journal article" date="2017" name="Nat. Commun.">
        <title>The asparagus genome sheds light on the origin and evolution of a young Y chromosome.</title>
        <authorList>
            <person name="Harkess A."/>
            <person name="Zhou J."/>
            <person name="Xu C."/>
            <person name="Bowers J.E."/>
            <person name="Van der Hulst R."/>
            <person name="Ayyampalayam S."/>
            <person name="Mercati F."/>
            <person name="Riccardi P."/>
            <person name="McKain M.R."/>
            <person name="Kakrana A."/>
            <person name="Tang H."/>
            <person name="Ray J."/>
            <person name="Groenendijk J."/>
            <person name="Arikit S."/>
            <person name="Mathioni S.M."/>
            <person name="Nakano M."/>
            <person name="Shan H."/>
            <person name="Telgmann-Rauber A."/>
            <person name="Kanno A."/>
            <person name="Yue Z."/>
            <person name="Chen H."/>
            <person name="Li W."/>
            <person name="Chen Y."/>
            <person name="Xu X."/>
            <person name="Zhang Y."/>
            <person name="Luo S."/>
            <person name="Chen H."/>
            <person name="Gao J."/>
            <person name="Mao Z."/>
            <person name="Pires J.C."/>
            <person name="Luo M."/>
            <person name="Kudrna D."/>
            <person name="Wing R.A."/>
            <person name="Meyers B.C."/>
            <person name="Yi K."/>
            <person name="Kong H."/>
            <person name="Lavrijsen P."/>
            <person name="Sunseri F."/>
            <person name="Falavigna A."/>
            <person name="Ye Y."/>
            <person name="Leebens-Mack J.H."/>
            <person name="Chen G."/>
        </authorList>
    </citation>
    <scope>NUCLEOTIDE SEQUENCE [LARGE SCALE GENOMIC DNA]</scope>
    <source>
        <strain evidence="2">cv. DH0086</strain>
    </source>
</reference>
<sequence>MASLDIQARGPKSDLGLAEKNMQLIVLGLYSALPVNNINFAFQKPTADWGNVSEGDRFGDVSAHFGFDENFAGLDILHIWACKTELDLGVFFLANHYGPALVGEELLRIWQGKDVFFSLGDEVLLEEVDKG</sequence>
<keyword evidence="2" id="KW-1185">Reference proteome</keyword>
<gene>
    <name evidence="1" type="ORF">A4U43_C05F19240</name>
</gene>
<dbReference type="EMBL" id="CM007385">
    <property type="protein sequence ID" value="ONK69096.1"/>
    <property type="molecule type" value="Genomic_DNA"/>
</dbReference>
<dbReference type="Gramene" id="ONK69096">
    <property type="protein sequence ID" value="ONK69096"/>
    <property type="gene ID" value="A4U43_C05F19240"/>
</dbReference>
<organism evidence="1 2">
    <name type="scientific">Asparagus officinalis</name>
    <name type="common">Garden asparagus</name>
    <dbReference type="NCBI Taxonomy" id="4686"/>
    <lineage>
        <taxon>Eukaryota</taxon>
        <taxon>Viridiplantae</taxon>
        <taxon>Streptophyta</taxon>
        <taxon>Embryophyta</taxon>
        <taxon>Tracheophyta</taxon>
        <taxon>Spermatophyta</taxon>
        <taxon>Magnoliopsida</taxon>
        <taxon>Liliopsida</taxon>
        <taxon>Asparagales</taxon>
        <taxon>Asparagaceae</taxon>
        <taxon>Asparagoideae</taxon>
        <taxon>Asparagus</taxon>
    </lineage>
</organism>
<dbReference type="AlphaFoldDB" id="A0A5P1ET02"/>
<protein>
    <submittedName>
        <fullName evidence="1">Uncharacterized protein</fullName>
    </submittedName>
</protein>
<accession>A0A5P1ET02</accession>
<evidence type="ECO:0000313" key="1">
    <source>
        <dbReference type="EMBL" id="ONK69096.1"/>
    </source>
</evidence>
<name>A0A5P1ET02_ASPOF</name>
<proteinExistence type="predicted"/>